<evidence type="ECO:0000256" key="1">
    <source>
        <dbReference type="SAM" id="MobiDB-lite"/>
    </source>
</evidence>
<keyword evidence="4" id="KW-1185">Reference proteome</keyword>
<feature type="compositionally biased region" description="Low complexity" evidence="1">
    <location>
        <begin position="181"/>
        <end position="200"/>
    </location>
</feature>
<name>A0A6J8CUK9_MYTCO</name>
<keyword evidence="2" id="KW-0472">Membrane</keyword>
<keyword evidence="2" id="KW-1133">Transmembrane helix</keyword>
<organism evidence="3 4">
    <name type="scientific">Mytilus coruscus</name>
    <name type="common">Sea mussel</name>
    <dbReference type="NCBI Taxonomy" id="42192"/>
    <lineage>
        <taxon>Eukaryota</taxon>
        <taxon>Metazoa</taxon>
        <taxon>Spiralia</taxon>
        <taxon>Lophotrochozoa</taxon>
        <taxon>Mollusca</taxon>
        <taxon>Bivalvia</taxon>
        <taxon>Autobranchia</taxon>
        <taxon>Pteriomorphia</taxon>
        <taxon>Mytilida</taxon>
        <taxon>Mytiloidea</taxon>
        <taxon>Mytilidae</taxon>
        <taxon>Mytilinae</taxon>
        <taxon>Mytilus</taxon>
    </lineage>
</organism>
<dbReference type="AlphaFoldDB" id="A0A6J8CUK9"/>
<evidence type="ECO:0000313" key="3">
    <source>
        <dbReference type="EMBL" id="CAC5399196.1"/>
    </source>
</evidence>
<feature type="region of interest" description="Disordered" evidence="1">
    <location>
        <begin position="105"/>
        <end position="212"/>
    </location>
</feature>
<dbReference type="OrthoDB" id="6137187at2759"/>
<sequence length="212" mass="23134">MHITTDYIRVKSNVNEGSSTTGFFLLGLSKREVIVYSVGIGGCSIGILVCILCVRRYKSKTRRHTVETNEPLPDNDIVQMELLDDSPGGLYEEIDESKMSFELVSTVHQSEQTHSTESVSEHTLSLSTSSISSDSDLSEQSNSSEAESDQRNSLSKSTKSSDNDSDANTHSTGSELEQTKSLSTISNSSESDDITSLSSNGDLNPYETITWD</sequence>
<feature type="transmembrane region" description="Helical" evidence="2">
    <location>
        <begin position="33"/>
        <end position="54"/>
    </location>
</feature>
<feature type="compositionally biased region" description="Polar residues" evidence="1">
    <location>
        <begin position="170"/>
        <end position="180"/>
    </location>
</feature>
<evidence type="ECO:0000313" key="4">
    <source>
        <dbReference type="Proteomes" id="UP000507470"/>
    </source>
</evidence>
<gene>
    <name evidence="3" type="ORF">MCOR_33479</name>
</gene>
<dbReference type="EMBL" id="CACVKT020005973">
    <property type="protein sequence ID" value="CAC5399196.1"/>
    <property type="molecule type" value="Genomic_DNA"/>
</dbReference>
<accession>A0A6J8CUK9</accession>
<feature type="compositionally biased region" description="Low complexity" evidence="1">
    <location>
        <begin position="109"/>
        <end position="145"/>
    </location>
</feature>
<dbReference type="Proteomes" id="UP000507470">
    <property type="component" value="Unassembled WGS sequence"/>
</dbReference>
<keyword evidence="2" id="KW-0812">Transmembrane</keyword>
<proteinExistence type="predicted"/>
<protein>
    <submittedName>
        <fullName evidence="3">Uncharacterized protein</fullName>
    </submittedName>
</protein>
<reference evidence="3 4" key="1">
    <citation type="submission" date="2020-06" db="EMBL/GenBank/DDBJ databases">
        <authorList>
            <person name="Li R."/>
            <person name="Bekaert M."/>
        </authorList>
    </citation>
    <scope>NUCLEOTIDE SEQUENCE [LARGE SCALE GENOMIC DNA]</scope>
    <source>
        <strain evidence="4">wild</strain>
    </source>
</reference>
<evidence type="ECO:0000256" key="2">
    <source>
        <dbReference type="SAM" id="Phobius"/>
    </source>
</evidence>